<keyword evidence="8" id="KW-1185">Reference proteome</keyword>
<comment type="subcellular location">
    <subcellularLocation>
        <location evidence="1">Membrane</location>
        <topology evidence="1">Multi-pass membrane protein</topology>
    </subcellularLocation>
</comment>
<dbReference type="Gene3D" id="1.10.357.140">
    <property type="entry name" value="UbiA prenyltransferase"/>
    <property type="match status" value="1"/>
</dbReference>
<evidence type="ECO:0000256" key="1">
    <source>
        <dbReference type="ARBA" id="ARBA00004141"/>
    </source>
</evidence>
<dbReference type="InterPro" id="IPR050475">
    <property type="entry name" value="Prenyltransferase_related"/>
</dbReference>
<proteinExistence type="predicted"/>
<dbReference type="Proteomes" id="UP000321367">
    <property type="component" value="Unassembled WGS sequence"/>
</dbReference>
<dbReference type="PANTHER" id="PTHR42723:SF1">
    <property type="entry name" value="CHLOROPHYLL SYNTHASE, CHLOROPLASTIC"/>
    <property type="match status" value="1"/>
</dbReference>
<dbReference type="GO" id="GO:0016765">
    <property type="term" value="F:transferase activity, transferring alkyl or aryl (other than methyl) groups"/>
    <property type="evidence" value="ECO:0007669"/>
    <property type="project" value="InterPro"/>
</dbReference>
<dbReference type="NCBIfam" id="NF009512">
    <property type="entry name" value="PRK12872.1-1"/>
    <property type="match status" value="1"/>
</dbReference>
<dbReference type="Pfam" id="PF01040">
    <property type="entry name" value="UbiA"/>
    <property type="match status" value="1"/>
</dbReference>
<dbReference type="RefSeq" id="WP_146933012.1">
    <property type="nucleotide sequence ID" value="NZ_CBCSHZ010000032.1"/>
</dbReference>
<reference evidence="7 8" key="1">
    <citation type="submission" date="2019-08" db="EMBL/GenBank/DDBJ databases">
        <title>Genome sequence of Gillisia hiemivivida IC154 (type strain).</title>
        <authorList>
            <person name="Bowman J.P."/>
        </authorList>
    </citation>
    <scope>NUCLEOTIDE SEQUENCE [LARGE SCALE GENOMIC DNA]</scope>
    <source>
        <strain evidence="7 8">IC154</strain>
    </source>
</reference>
<feature type="transmembrane region" description="Helical" evidence="6">
    <location>
        <begin position="41"/>
        <end position="64"/>
    </location>
</feature>
<dbReference type="InterPro" id="IPR044878">
    <property type="entry name" value="UbiA_sf"/>
</dbReference>
<evidence type="ECO:0000256" key="5">
    <source>
        <dbReference type="ARBA" id="ARBA00023136"/>
    </source>
</evidence>
<comment type="caution">
    <text evidence="7">The sequence shown here is derived from an EMBL/GenBank/DDBJ whole genome shotgun (WGS) entry which is preliminary data.</text>
</comment>
<dbReference type="PANTHER" id="PTHR42723">
    <property type="entry name" value="CHLOROPHYLL SYNTHASE"/>
    <property type="match status" value="1"/>
</dbReference>
<keyword evidence="7" id="KW-0808">Transferase</keyword>
<feature type="transmembrane region" description="Helical" evidence="6">
    <location>
        <begin position="284"/>
        <end position="303"/>
    </location>
</feature>
<keyword evidence="3 6" id="KW-0812">Transmembrane</keyword>
<feature type="transmembrane region" description="Helical" evidence="6">
    <location>
        <begin position="12"/>
        <end position="29"/>
    </location>
</feature>
<dbReference type="Gene3D" id="1.20.120.1780">
    <property type="entry name" value="UbiA prenyltransferase"/>
    <property type="match status" value="1"/>
</dbReference>
<gene>
    <name evidence="7" type="ORF">ES724_11145</name>
</gene>
<dbReference type="CDD" id="cd13961">
    <property type="entry name" value="PT_UbiA_DGGGPS"/>
    <property type="match status" value="1"/>
</dbReference>
<feature type="transmembrane region" description="Helical" evidence="6">
    <location>
        <begin position="113"/>
        <end position="130"/>
    </location>
</feature>
<evidence type="ECO:0000256" key="6">
    <source>
        <dbReference type="SAM" id="Phobius"/>
    </source>
</evidence>
<evidence type="ECO:0000256" key="4">
    <source>
        <dbReference type="ARBA" id="ARBA00022989"/>
    </source>
</evidence>
<dbReference type="EMBL" id="VORY01000013">
    <property type="protein sequence ID" value="TXD93159.1"/>
    <property type="molecule type" value="Genomic_DNA"/>
</dbReference>
<keyword evidence="4 6" id="KW-1133">Transmembrane helix</keyword>
<organism evidence="7 8">
    <name type="scientific">Gillisia hiemivivida</name>
    <dbReference type="NCBI Taxonomy" id="291190"/>
    <lineage>
        <taxon>Bacteria</taxon>
        <taxon>Pseudomonadati</taxon>
        <taxon>Bacteroidota</taxon>
        <taxon>Flavobacteriia</taxon>
        <taxon>Flavobacteriales</taxon>
        <taxon>Flavobacteriaceae</taxon>
        <taxon>Gillisia</taxon>
    </lineage>
</organism>
<feature type="transmembrane region" description="Helical" evidence="6">
    <location>
        <begin position="248"/>
        <end position="272"/>
    </location>
</feature>
<feature type="transmembrane region" description="Helical" evidence="6">
    <location>
        <begin position="173"/>
        <end position="192"/>
    </location>
</feature>
<feature type="transmembrane region" description="Helical" evidence="6">
    <location>
        <begin position="142"/>
        <end position="161"/>
    </location>
</feature>
<dbReference type="InterPro" id="IPR000537">
    <property type="entry name" value="UbiA_prenyltransferase"/>
</dbReference>
<evidence type="ECO:0000256" key="3">
    <source>
        <dbReference type="ARBA" id="ARBA00022692"/>
    </source>
</evidence>
<keyword evidence="2" id="KW-1003">Cell membrane</keyword>
<evidence type="ECO:0000313" key="7">
    <source>
        <dbReference type="EMBL" id="TXD93159.1"/>
    </source>
</evidence>
<dbReference type="GO" id="GO:0016020">
    <property type="term" value="C:membrane"/>
    <property type="evidence" value="ECO:0007669"/>
    <property type="project" value="UniProtKB-SubCell"/>
</dbReference>
<accession>A0A5C6ZRW2</accession>
<feature type="transmembrane region" description="Helical" evidence="6">
    <location>
        <begin position="85"/>
        <end position="107"/>
    </location>
</feature>
<name>A0A5C6ZRW2_9FLAO</name>
<feature type="transmembrane region" description="Helical" evidence="6">
    <location>
        <begin position="224"/>
        <end position="242"/>
    </location>
</feature>
<keyword evidence="5 6" id="KW-0472">Membrane</keyword>
<evidence type="ECO:0000313" key="8">
    <source>
        <dbReference type="Proteomes" id="UP000321367"/>
    </source>
</evidence>
<evidence type="ECO:0000256" key="2">
    <source>
        <dbReference type="ARBA" id="ARBA00022475"/>
    </source>
</evidence>
<sequence>MLLAFLKLVRAPNLLMILFTQVLIKYALFNSFGISITLSGLGFSLLVLATICIAAAGNIINDIYDLETDRINKPEKVLIGTKISINTANTLYIVLSIVGVGSGFYLSNVIGKPGFSAIFIIISALLYLYATYLKYIMVVGNLVISALVAFSIIIVGLYDLLPAITAENQQTQSTIFSIILDYALFAFLLNWLREMVKDQEDIKGDYKAGRNTLPVAIGSKRANLAIFLVGLLPLAAIIYYLYNYLFENLWAVLYALIFIVAPLLYFLINIWTAETKKDYYKLSSLLKIIMLLGIVSLGLYKFILL</sequence>
<dbReference type="OrthoDB" id="9811562at2"/>
<protein>
    <submittedName>
        <fullName evidence="7">Prenyltransferase</fullName>
    </submittedName>
</protein>
<dbReference type="AlphaFoldDB" id="A0A5C6ZRW2"/>